<evidence type="ECO:0000256" key="2">
    <source>
        <dbReference type="SAM" id="Phobius"/>
    </source>
</evidence>
<dbReference type="GO" id="GO:0046872">
    <property type="term" value="F:metal ion binding"/>
    <property type="evidence" value="ECO:0007669"/>
    <property type="project" value="UniProtKB-KW"/>
</dbReference>
<dbReference type="Proteomes" id="UP000003294">
    <property type="component" value="Unassembled WGS sequence"/>
</dbReference>
<gene>
    <name evidence="4" type="primary">pgpA</name>
    <name evidence="4" type="ORF">NEICINOT_04062</name>
</gene>
<keyword evidence="1 2" id="KW-0472">Membrane</keyword>
<dbReference type="UniPathway" id="UPA00084">
    <property type="reaction ID" value="UER00504"/>
</dbReference>
<comment type="caution">
    <text evidence="4">The sequence shown here is derived from an EMBL/GenBank/DDBJ whole genome shotgun (WGS) entry which is preliminary data.</text>
</comment>
<keyword evidence="1" id="KW-1003">Cell membrane</keyword>
<dbReference type="PANTHER" id="PTHR36305:SF1">
    <property type="entry name" value="PHOSPHATIDYLGLYCEROPHOSPHATASE A"/>
    <property type="match status" value="1"/>
</dbReference>
<keyword evidence="1" id="KW-0595">Phospholipid degradation</keyword>
<dbReference type="InterPro" id="IPR026037">
    <property type="entry name" value="PgpA"/>
</dbReference>
<dbReference type="EMBL" id="ACDY02000005">
    <property type="protein sequence ID" value="EEZ71824.1"/>
    <property type="molecule type" value="Genomic_DNA"/>
</dbReference>
<dbReference type="PIRSF" id="PIRSF006162">
    <property type="entry name" value="PgpA"/>
    <property type="match status" value="1"/>
</dbReference>
<name>D0W327_NEICI</name>
<comment type="function">
    <text evidence="1">Lipid phosphatase which dephosphorylates phosphatidylglycerophosphate (PGP) to phosphatidylglycerol (PG).</text>
</comment>
<dbReference type="CDD" id="cd06971">
    <property type="entry name" value="PgpA"/>
    <property type="match status" value="1"/>
</dbReference>
<feature type="transmembrane region" description="Helical" evidence="2">
    <location>
        <begin position="142"/>
        <end position="163"/>
    </location>
</feature>
<evidence type="ECO:0000313" key="4">
    <source>
        <dbReference type="EMBL" id="EEZ71824.1"/>
    </source>
</evidence>
<keyword evidence="1" id="KW-0460">Magnesium</keyword>
<keyword evidence="1" id="KW-0442">Lipid degradation</keyword>
<dbReference type="AlphaFoldDB" id="D0W327"/>
<keyword evidence="1 4" id="KW-0378">Hydrolase</keyword>
<feature type="domain" description="YutG/PgpA" evidence="3">
    <location>
        <begin position="22"/>
        <end position="161"/>
    </location>
</feature>
<dbReference type="PANTHER" id="PTHR36305">
    <property type="entry name" value="PHOSPHATIDYLGLYCEROPHOSPHATASE A"/>
    <property type="match status" value="1"/>
</dbReference>
<dbReference type="GO" id="GO:0006655">
    <property type="term" value="P:phosphatidylglycerol biosynthetic process"/>
    <property type="evidence" value="ECO:0007669"/>
    <property type="project" value="UniProtKB-UniPathway"/>
</dbReference>
<dbReference type="eggNOG" id="COG1267">
    <property type="taxonomic scope" value="Bacteria"/>
</dbReference>
<keyword evidence="2" id="KW-1133">Transmembrane helix</keyword>
<evidence type="ECO:0000259" key="3">
    <source>
        <dbReference type="Pfam" id="PF04608"/>
    </source>
</evidence>
<dbReference type="InterPro" id="IPR036681">
    <property type="entry name" value="PgpA-like_sf"/>
</dbReference>
<dbReference type="GO" id="GO:0005886">
    <property type="term" value="C:plasma membrane"/>
    <property type="evidence" value="ECO:0007669"/>
    <property type="project" value="UniProtKB-SubCell"/>
</dbReference>
<feature type="transmembrane region" description="Helical" evidence="2">
    <location>
        <begin position="21"/>
        <end position="52"/>
    </location>
</feature>
<comment type="catalytic activity">
    <reaction evidence="1">
        <text>a 1,2-diacyl-sn-glycero-3-phospho-(1'-sn-glycero-3'-phosphate) + H2O = a 1,2-diacyl-sn-glycero-3-phospho-(1'-sn-glycerol) + phosphate</text>
        <dbReference type="Rhea" id="RHEA:33751"/>
        <dbReference type="ChEBI" id="CHEBI:15377"/>
        <dbReference type="ChEBI" id="CHEBI:43474"/>
        <dbReference type="ChEBI" id="CHEBI:60110"/>
        <dbReference type="ChEBI" id="CHEBI:64716"/>
        <dbReference type="EC" id="3.1.3.27"/>
    </reaction>
</comment>
<keyword evidence="1" id="KW-1208">Phospholipid metabolism</keyword>
<dbReference type="Pfam" id="PF04608">
    <property type="entry name" value="PgpA"/>
    <property type="match status" value="1"/>
</dbReference>
<evidence type="ECO:0000256" key="1">
    <source>
        <dbReference type="PIRNR" id="PIRNR006162"/>
    </source>
</evidence>
<proteinExistence type="predicted"/>
<feature type="transmembrane region" description="Helical" evidence="2">
    <location>
        <begin position="58"/>
        <end position="78"/>
    </location>
</feature>
<protein>
    <recommendedName>
        <fullName evidence="1">Phosphatidylglycerophosphatase A</fullName>
        <ecNumber evidence="1">3.1.3.27</ecNumber>
    </recommendedName>
    <alternativeName>
        <fullName evidence="1">Phosphatidylglycerolphosphate phosphatase A</fullName>
    </alternativeName>
</protein>
<keyword evidence="1" id="KW-0443">Lipid metabolism</keyword>
<dbReference type="GO" id="GO:0008962">
    <property type="term" value="F:phosphatidylglycerophosphatase activity"/>
    <property type="evidence" value="ECO:0007669"/>
    <property type="project" value="UniProtKB-EC"/>
</dbReference>
<evidence type="ECO:0000313" key="5">
    <source>
        <dbReference type="Proteomes" id="UP000003294"/>
    </source>
</evidence>
<dbReference type="GO" id="GO:0009395">
    <property type="term" value="P:phospholipid catabolic process"/>
    <property type="evidence" value="ECO:0007669"/>
    <property type="project" value="UniProtKB-KW"/>
</dbReference>
<comment type="subcellular location">
    <subcellularLocation>
        <location evidence="1">Cell inner membrane</location>
        <topology evidence="1">Multi-pass membrane protein</topology>
    </subcellularLocation>
</comment>
<sequence length="164" mass="18088">MIILADFKPNFAWLLKRPLCFLAFGFGSGLAPFAPGTFGTLVALPLAFVLILTGVDGLLLAFLCMVLFMWGIHICAYAEKETGVSDHGGIVWDEIVAMMFVLAFVPFKWVWWLAAFILFRLFDALKPPPVGWFDKNLHGGLGIMADDMAAAVMTLIVLQIAMLF</sequence>
<keyword evidence="1" id="KW-0479">Metal-binding</keyword>
<accession>D0W327</accession>
<dbReference type="EC" id="3.1.3.27" evidence="1"/>
<reference evidence="4 5" key="1">
    <citation type="submission" date="2009-10" db="EMBL/GenBank/DDBJ databases">
        <authorList>
            <person name="Weinstock G."/>
            <person name="Sodergren E."/>
            <person name="Clifton S."/>
            <person name="Fulton L."/>
            <person name="Fulton B."/>
            <person name="Courtney L."/>
            <person name="Fronick C."/>
            <person name="Harrison M."/>
            <person name="Strong C."/>
            <person name="Farmer C."/>
            <person name="Delahaunty K."/>
            <person name="Markovic C."/>
            <person name="Hall O."/>
            <person name="Minx P."/>
            <person name="Tomlinson C."/>
            <person name="Mitreva M."/>
            <person name="Nelson J."/>
            <person name="Hou S."/>
            <person name="Wollam A."/>
            <person name="Pepin K.H."/>
            <person name="Johnson M."/>
            <person name="Bhonagiri V."/>
            <person name="Nash W.E."/>
            <person name="Warren W."/>
            <person name="Chinwalla A."/>
            <person name="Mardis E.R."/>
            <person name="Wilson R.K."/>
        </authorList>
    </citation>
    <scope>NUCLEOTIDE SEQUENCE [LARGE SCALE GENOMIC DNA]</scope>
    <source>
        <strain evidence="4 5">ATCC 14685</strain>
    </source>
</reference>
<keyword evidence="1" id="KW-0997">Cell inner membrane</keyword>
<dbReference type="STRING" id="546262.NEICINOT_04062"/>
<dbReference type="InterPro" id="IPR007686">
    <property type="entry name" value="YutG/PgpA"/>
</dbReference>
<keyword evidence="1 2" id="KW-0812">Transmembrane</keyword>
<feature type="transmembrane region" description="Helical" evidence="2">
    <location>
        <begin position="99"/>
        <end position="122"/>
    </location>
</feature>
<dbReference type="SUPFAM" id="SSF101307">
    <property type="entry name" value="YutG-like"/>
    <property type="match status" value="1"/>
</dbReference>
<comment type="pathway">
    <text evidence="1">Phospholipid metabolism; phosphatidylglycerol biosynthesis; phosphatidylglycerol from CDP-diacylglycerol: step 2/2.</text>
</comment>
<comment type="cofactor">
    <cofactor evidence="1">
        <name>Mg(2+)</name>
        <dbReference type="ChEBI" id="CHEBI:18420"/>
    </cofactor>
</comment>
<organism evidence="4 5">
    <name type="scientific">Neisseria cinerea ATCC 14685</name>
    <dbReference type="NCBI Taxonomy" id="546262"/>
    <lineage>
        <taxon>Bacteria</taxon>
        <taxon>Pseudomonadati</taxon>
        <taxon>Pseudomonadota</taxon>
        <taxon>Betaproteobacteria</taxon>
        <taxon>Neisseriales</taxon>
        <taxon>Neisseriaceae</taxon>
        <taxon>Neisseria</taxon>
    </lineage>
</organism>